<feature type="compositionally biased region" description="Gly residues" evidence="1">
    <location>
        <begin position="31"/>
        <end position="40"/>
    </location>
</feature>
<accession>A0A0D2AX94</accession>
<gene>
    <name evidence="2" type="ORF">PV08_10648</name>
</gene>
<feature type="region of interest" description="Disordered" evidence="1">
    <location>
        <begin position="56"/>
        <end position="134"/>
    </location>
</feature>
<protein>
    <submittedName>
        <fullName evidence="2">Uncharacterized protein</fullName>
    </submittedName>
</protein>
<name>A0A0D2AX94_9EURO</name>
<evidence type="ECO:0000313" key="2">
    <source>
        <dbReference type="EMBL" id="KIW11348.1"/>
    </source>
</evidence>
<feature type="compositionally biased region" description="Acidic residues" evidence="1">
    <location>
        <begin position="102"/>
        <end position="111"/>
    </location>
</feature>
<dbReference type="GeneID" id="27337731"/>
<feature type="region of interest" description="Disordered" evidence="1">
    <location>
        <begin position="30"/>
        <end position="49"/>
    </location>
</feature>
<feature type="compositionally biased region" description="Basic and acidic residues" evidence="1">
    <location>
        <begin position="113"/>
        <end position="134"/>
    </location>
</feature>
<dbReference type="EMBL" id="KN847499">
    <property type="protein sequence ID" value="KIW11348.1"/>
    <property type="molecule type" value="Genomic_DNA"/>
</dbReference>
<dbReference type="RefSeq" id="XP_016231564.1">
    <property type="nucleotide sequence ID" value="XM_016384962.1"/>
</dbReference>
<dbReference type="HOGENOM" id="CLU_154736_0_0_1"/>
<dbReference type="OrthoDB" id="3359339at2759"/>
<dbReference type="Proteomes" id="UP000053328">
    <property type="component" value="Unassembled WGS sequence"/>
</dbReference>
<reference evidence="2 3" key="1">
    <citation type="submission" date="2015-01" db="EMBL/GenBank/DDBJ databases">
        <title>The Genome Sequence of Exophiala spinifera CBS89968.</title>
        <authorList>
            <consortium name="The Broad Institute Genomics Platform"/>
            <person name="Cuomo C."/>
            <person name="de Hoog S."/>
            <person name="Gorbushina A."/>
            <person name="Stielow B."/>
            <person name="Teixiera M."/>
            <person name="Abouelleil A."/>
            <person name="Chapman S.B."/>
            <person name="Priest M."/>
            <person name="Young S.K."/>
            <person name="Wortman J."/>
            <person name="Nusbaum C."/>
            <person name="Birren B."/>
        </authorList>
    </citation>
    <scope>NUCLEOTIDE SEQUENCE [LARGE SCALE GENOMIC DNA]</scope>
    <source>
        <strain evidence="2 3">CBS 89968</strain>
    </source>
</reference>
<evidence type="ECO:0000313" key="3">
    <source>
        <dbReference type="Proteomes" id="UP000053328"/>
    </source>
</evidence>
<keyword evidence="3" id="KW-1185">Reference proteome</keyword>
<dbReference type="VEuPathDB" id="FungiDB:PV08_10648"/>
<organism evidence="2 3">
    <name type="scientific">Exophiala spinifera</name>
    <dbReference type="NCBI Taxonomy" id="91928"/>
    <lineage>
        <taxon>Eukaryota</taxon>
        <taxon>Fungi</taxon>
        <taxon>Dikarya</taxon>
        <taxon>Ascomycota</taxon>
        <taxon>Pezizomycotina</taxon>
        <taxon>Eurotiomycetes</taxon>
        <taxon>Chaetothyriomycetidae</taxon>
        <taxon>Chaetothyriales</taxon>
        <taxon>Herpotrichiellaceae</taxon>
        <taxon>Exophiala</taxon>
    </lineage>
</organism>
<sequence length="134" mass="13889">MSGQDKSQNLMDIAKQAEKDLASDYLKHGAGDGGFGGKTIPGGSLSTVESGIDQSVTKKFPGSTAEYGSKVSGAGNNREIPLEEGGDIVKGVGRLTKAGDFDQGEPGEGPEDVAAKRAQERPGDDDVRTHIKIT</sequence>
<evidence type="ECO:0000256" key="1">
    <source>
        <dbReference type="SAM" id="MobiDB-lite"/>
    </source>
</evidence>
<dbReference type="AlphaFoldDB" id="A0A0D2AX94"/>
<proteinExistence type="predicted"/>